<feature type="compositionally biased region" description="Polar residues" evidence="1">
    <location>
        <begin position="542"/>
        <end position="565"/>
    </location>
</feature>
<dbReference type="AlphaFoldDB" id="A0A9W9F233"/>
<feature type="region of interest" description="Disordered" evidence="1">
    <location>
        <begin position="797"/>
        <end position="986"/>
    </location>
</feature>
<feature type="compositionally biased region" description="Polar residues" evidence="1">
    <location>
        <begin position="328"/>
        <end position="340"/>
    </location>
</feature>
<dbReference type="Proteomes" id="UP001141434">
    <property type="component" value="Unassembled WGS sequence"/>
</dbReference>
<dbReference type="RefSeq" id="XP_056510359.1">
    <property type="nucleotide sequence ID" value="XM_056657559.1"/>
</dbReference>
<feature type="compositionally biased region" description="Low complexity" evidence="1">
    <location>
        <begin position="106"/>
        <end position="122"/>
    </location>
</feature>
<reference evidence="2" key="1">
    <citation type="submission" date="2022-11" db="EMBL/GenBank/DDBJ databases">
        <authorList>
            <person name="Petersen C."/>
        </authorList>
    </citation>
    <scope>NUCLEOTIDE SEQUENCE</scope>
    <source>
        <strain evidence="2">IBT 34128</strain>
    </source>
</reference>
<feature type="compositionally biased region" description="Low complexity" evidence="1">
    <location>
        <begin position="605"/>
        <end position="618"/>
    </location>
</feature>
<feature type="compositionally biased region" description="Basic and acidic residues" evidence="1">
    <location>
        <begin position="341"/>
        <end position="354"/>
    </location>
</feature>
<feature type="region of interest" description="Disordered" evidence="1">
    <location>
        <begin position="16"/>
        <end position="359"/>
    </location>
</feature>
<feature type="compositionally biased region" description="Polar residues" evidence="1">
    <location>
        <begin position="450"/>
        <end position="464"/>
    </location>
</feature>
<evidence type="ECO:0000313" key="3">
    <source>
        <dbReference type="Proteomes" id="UP001141434"/>
    </source>
</evidence>
<feature type="compositionally biased region" description="Polar residues" evidence="1">
    <location>
        <begin position="185"/>
        <end position="194"/>
    </location>
</feature>
<feature type="compositionally biased region" description="Polar residues" evidence="1">
    <location>
        <begin position="906"/>
        <end position="935"/>
    </location>
</feature>
<feature type="compositionally biased region" description="Polar residues" evidence="1">
    <location>
        <begin position="837"/>
        <end position="848"/>
    </location>
</feature>
<reference evidence="2" key="2">
    <citation type="journal article" date="2023" name="IMA Fungus">
        <title>Comparative genomic study of the Penicillium genus elucidates a diverse pangenome and 15 lateral gene transfer events.</title>
        <authorList>
            <person name="Petersen C."/>
            <person name="Sorensen T."/>
            <person name="Nielsen M.R."/>
            <person name="Sondergaard T.E."/>
            <person name="Sorensen J.L."/>
            <person name="Fitzpatrick D.A."/>
            <person name="Frisvad J.C."/>
            <person name="Nielsen K.L."/>
        </authorList>
    </citation>
    <scope>NUCLEOTIDE SEQUENCE</scope>
    <source>
        <strain evidence="2">IBT 34128</strain>
    </source>
</reference>
<feature type="compositionally biased region" description="Basic and acidic residues" evidence="1">
    <location>
        <begin position="75"/>
        <end position="91"/>
    </location>
</feature>
<dbReference type="PANTHER" id="PTHR42068:SF1">
    <property type="entry name" value="YALI0B18964P"/>
    <property type="match status" value="1"/>
</dbReference>
<feature type="compositionally biased region" description="Polar residues" evidence="1">
    <location>
        <begin position="248"/>
        <end position="260"/>
    </location>
</feature>
<dbReference type="EMBL" id="JAPMSZ010000009">
    <property type="protein sequence ID" value="KAJ5092164.1"/>
    <property type="molecule type" value="Genomic_DNA"/>
</dbReference>
<dbReference type="PANTHER" id="PTHR42068">
    <property type="entry name" value="YALI0B18964P"/>
    <property type="match status" value="1"/>
</dbReference>
<feature type="compositionally biased region" description="Basic and acidic residues" evidence="1">
    <location>
        <begin position="466"/>
        <end position="486"/>
    </location>
</feature>
<name>A0A9W9F233_9EURO</name>
<dbReference type="GeneID" id="81396728"/>
<feature type="region of interest" description="Disordered" evidence="1">
    <location>
        <begin position="387"/>
        <end position="623"/>
    </location>
</feature>
<gene>
    <name evidence="2" type="ORF">NUU61_007034</name>
</gene>
<evidence type="ECO:0000256" key="1">
    <source>
        <dbReference type="SAM" id="MobiDB-lite"/>
    </source>
</evidence>
<accession>A0A9W9F233</accession>
<dbReference type="OrthoDB" id="5396252at2759"/>
<organism evidence="2 3">
    <name type="scientific">Penicillium alfredii</name>
    <dbReference type="NCBI Taxonomy" id="1506179"/>
    <lineage>
        <taxon>Eukaryota</taxon>
        <taxon>Fungi</taxon>
        <taxon>Dikarya</taxon>
        <taxon>Ascomycota</taxon>
        <taxon>Pezizomycotina</taxon>
        <taxon>Eurotiomycetes</taxon>
        <taxon>Eurotiomycetidae</taxon>
        <taxon>Eurotiales</taxon>
        <taxon>Aspergillaceae</taxon>
        <taxon>Penicillium</taxon>
    </lineage>
</organism>
<feature type="compositionally biased region" description="Basic and acidic residues" evidence="1">
    <location>
        <begin position="500"/>
        <end position="514"/>
    </location>
</feature>
<evidence type="ECO:0000313" key="2">
    <source>
        <dbReference type="EMBL" id="KAJ5092164.1"/>
    </source>
</evidence>
<comment type="caution">
    <text evidence="2">The sequence shown here is derived from an EMBL/GenBank/DDBJ whole genome shotgun (WGS) entry which is preliminary data.</text>
</comment>
<feature type="compositionally biased region" description="Polar residues" evidence="1">
    <location>
        <begin position="799"/>
        <end position="825"/>
    </location>
</feature>
<feature type="compositionally biased region" description="Acidic residues" evidence="1">
    <location>
        <begin position="487"/>
        <end position="499"/>
    </location>
</feature>
<proteinExistence type="predicted"/>
<feature type="compositionally biased region" description="Basic residues" evidence="1">
    <location>
        <begin position="961"/>
        <end position="973"/>
    </location>
</feature>
<protein>
    <submittedName>
        <fullName evidence="2">Uncharacterized protein</fullName>
    </submittedName>
</protein>
<feature type="compositionally biased region" description="Basic and acidic residues" evidence="1">
    <location>
        <begin position="414"/>
        <end position="424"/>
    </location>
</feature>
<keyword evidence="3" id="KW-1185">Reference proteome</keyword>
<sequence>MPIKLPKTFARRKSSGNVLDELDTTPQSSFRVFERPGPHRSMTDGAPLTKRMSEGNVVPSMLEDSDNIFAGTERPLPKSRYERSRPMDSLRKRLTRRRDSGGTYESSTSTRLSSSSTLPSSTEVPPDDSLSPHSRLHDIPVPPPLSGALRAAGRTFSFGGRFKTSTPPVPAQRSTPDVSARQRAMTGSTDNTATPPKLPDSNFDLGTGSDDFHKMFDNLGQRDGSAVRDPSPQPANKVIRRDPPYLQTKLTVSQYSSSPPTHVLPEFRSKSPRPAPIRTDRSTAVEPSPYSWDSRHSEEGLLNDEDVVTEKDLSSQSPTVTGFRGVSPSPNQMAAATTSHRALERPRRKSEMGLRRSGVYSGRRESLPFEDEDAKLVRQSLLWSQENAPRWAEGATPAHEASLGDQGNATMTSEPDHMFSDRHSPGLADPVDPLIADQARLAVQFAENIPKSTSPGNKVMTPSQFEHYRQQQELRRSNSDASRSDADSENEEFDEEDEAEKQREAERQRRKQEAHLSVYRQQMMKVTGQQAPAPSLRPVMSGASSSTPNLPNRLSNPGDKSTSGKSSEEDDEEVPLGILAAHGFPNRNRPPTRLANASSNPNLRASAQPYASSASSVAGAENDMGNRNSLPVFARNLPRDPYFGAGLVNPSNRESLALGGGSVYGGSSSPMPPGGLVGVIANEERARAMRRGSPNTQAMYEQMGGMGGVPRPYSMAPQQQPQGMSATEQAQVQLSQQMASMMQMQMQWMQQMMQMQGVQGPPPPMMKGGMPMPPMMGGPPMPGVPMGPPSMAGPPSIAGGQSNMRPVSMPSSATLNVPPSTGSSHLDQRPLSMLDPNISTRRTGSPMPNLSGALSPPNTAGYAPSITPSERSNAGMASRYRPVSVTQGDSAMSPMTKPWEDENYHASMSTSQPHASIPKSSSFATVTFRPASSDSRAVGRQPRSASDDEDDDEAWAEMAKKRDKKKSNWKMKRGTSSFGDLLGAVH</sequence>